<proteinExistence type="predicted"/>
<protein>
    <submittedName>
        <fullName evidence="2">Dienelactone hydrolase</fullName>
    </submittedName>
</protein>
<sequence length="198" mass="23070">MERKEYAVIVLHEIYGINPHIKWVCEHYLESGYDVLCPDFFKGKEFFDYCREGEAYQYFIDHIGFNSMIEEFEKILKKAHSNYKRVYLLGFSVGATAAWLCSGLESTVDGAICYYGSRIRDYQFINPKCPVLLIWAKEEKFFDVLELSNALKTKPFVSTHILDGRHGFSDPFSKNYNEQSQNTALDLVGRFLHTLKSR</sequence>
<dbReference type="RefSeq" id="WP_092335084.1">
    <property type="nucleotide sequence ID" value="NZ_FNCP01000026.1"/>
</dbReference>
<dbReference type="Pfam" id="PF01738">
    <property type="entry name" value="DLH"/>
    <property type="match status" value="1"/>
</dbReference>
<dbReference type="STRING" id="1121419.SAMN05443529_1265"/>
<accession>A0A1G8HMQ5</accession>
<gene>
    <name evidence="2" type="ORF">SAMN05443529_1265</name>
</gene>
<organism evidence="2 3">
    <name type="scientific">Desulfosporosinus hippei DSM 8344</name>
    <dbReference type="NCBI Taxonomy" id="1121419"/>
    <lineage>
        <taxon>Bacteria</taxon>
        <taxon>Bacillati</taxon>
        <taxon>Bacillota</taxon>
        <taxon>Clostridia</taxon>
        <taxon>Eubacteriales</taxon>
        <taxon>Desulfitobacteriaceae</taxon>
        <taxon>Desulfosporosinus</taxon>
    </lineage>
</organism>
<dbReference type="EMBL" id="FNCP01000026">
    <property type="protein sequence ID" value="SDI07949.1"/>
    <property type="molecule type" value="Genomic_DNA"/>
</dbReference>
<keyword evidence="2" id="KW-0378">Hydrolase</keyword>
<reference evidence="3" key="1">
    <citation type="submission" date="2016-10" db="EMBL/GenBank/DDBJ databases">
        <authorList>
            <person name="Varghese N."/>
            <person name="Submissions S."/>
        </authorList>
    </citation>
    <scope>NUCLEOTIDE SEQUENCE [LARGE SCALE GENOMIC DNA]</scope>
    <source>
        <strain evidence="3">DSM 8344</strain>
    </source>
</reference>
<dbReference type="Proteomes" id="UP000198656">
    <property type="component" value="Unassembled WGS sequence"/>
</dbReference>
<dbReference type="PANTHER" id="PTHR46623:SF6">
    <property type="entry name" value="ALPHA_BETA-HYDROLASES SUPERFAMILY PROTEIN"/>
    <property type="match status" value="1"/>
</dbReference>
<dbReference type="GO" id="GO:0016787">
    <property type="term" value="F:hydrolase activity"/>
    <property type="evidence" value="ECO:0007669"/>
    <property type="project" value="UniProtKB-KW"/>
</dbReference>
<dbReference type="InterPro" id="IPR002925">
    <property type="entry name" value="Dienelactn_hydro"/>
</dbReference>
<dbReference type="SUPFAM" id="SSF53474">
    <property type="entry name" value="alpha/beta-Hydrolases"/>
    <property type="match status" value="1"/>
</dbReference>
<evidence type="ECO:0000259" key="1">
    <source>
        <dbReference type="Pfam" id="PF01738"/>
    </source>
</evidence>
<keyword evidence="3" id="KW-1185">Reference proteome</keyword>
<dbReference type="OrthoDB" id="115291at2"/>
<dbReference type="PANTHER" id="PTHR46623">
    <property type="entry name" value="CARBOXYMETHYLENEBUTENOLIDASE-RELATED"/>
    <property type="match status" value="1"/>
</dbReference>
<dbReference type="Gene3D" id="3.40.50.1820">
    <property type="entry name" value="alpha/beta hydrolase"/>
    <property type="match status" value="1"/>
</dbReference>
<evidence type="ECO:0000313" key="3">
    <source>
        <dbReference type="Proteomes" id="UP000198656"/>
    </source>
</evidence>
<dbReference type="InterPro" id="IPR051049">
    <property type="entry name" value="Dienelactone_hydrolase-like"/>
</dbReference>
<dbReference type="InterPro" id="IPR029058">
    <property type="entry name" value="AB_hydrolase_fold"/>
</dbReference>
<name>A0A1G8HMQ5_9FIRM</name>
<dbReference type="AlphaFoldDB" id="A0A1G8HMQ5"/>
<feature type="domain" description="Dienelactone hydrolase" evidence="1">
    <location>
        <begin position="4"/>
        <end position="194"/>
    </location>
</feature>
<evidence type="ECO:0000313" key="2">
    <source>
        <dbReference type="EMBL" id="SDI07949.1"/>
    </source>
</evidence>